<reference evidence="1 2" key="1">
    <citation type="submission" date="2018-11" db="EMBL/GenBank/DDBJ databases">
        <authorList>
            <person name="Kleinhagauer T."/>
            <person name="Glaeser S.P."/>
            <person name="Spergser J."/>
            <person name="Ruckert C."/>
            <person name="Kaempfer P."/>
            <person name="Busse H.-J."/>
        </authorList>
    </citation>
    <scope>NUCLEOTIDE SEQUENCE [LARGE SCALE GENOMIC DNA]</scope>
    <source>
        <strain evidence="1 2">200CH</strain>
    </source>
</reference>
<dbReference type="AlphaFoldDB" id="A0A3G6J5R3"/>
<sequence>MTNFVVGAYAAQPADLPGQTEFYAALADTGWVDGLEVPFPGQLLEQPDILTPLLKDRFTHSVLTAIPGTMVSVWDNPNFGLGSPDADGRKAALDFTAKIRNRIEQMHTSAGHVFDWVALHSAPTSIAVPAIFRDSLAEVASWDWGDTKIVIEHCDERSTTHTPEKGFLLLEEELAVANELGLHVSLNWGRSAVGSRGDVAPAEHARIAAESGLLAGMLFSGASPEETIYGPVWIDGHLPLSTDEPASLMTPDKVAESVAALGDVELAYLGAKCCVPKDASIEQRIAMIGNIHQAVCGNR</sequence>
<organism evidence="1 2">
    <name type="scientific">Corynebacterium choanae</name>
    <dbReference type="NCBI Taxonomy" id="1862358"/>
    <lineage>
        <taxon>Bacteria</taxon>
        <taxon>Bacillati</taxon>
        <taxon>Actinomycetota</taxon>
        <taxon>Actinomycetes</taxon>
        <taxon>Mycobacteriales</taxon>
        <taxon>Corynebacteriaceae</taxon>
        <taxon>Corynebacterium</taxon>
    </lineage>
</organism>
<dbReference type="Proteomes" id="UP000269019">
    <property type="component" value="Chromosome"/>
</dbReference>
<dbReference type="Pfam" id="PF16154">
    <property type="entry name" value="DUF4862"/>
    <property type="match status" value="1"/>
</dbReference>
<dbReference type="RefSeq" id="WP_123927535.1">
    <property type="nucleotide sequence ID" value="NZ_CP033896.1"/>
</dbReference>
<dbReference type="EMBL" id="CP033896">
    <property type="protein sequence ID" value="AZA13441.1"/>
    <property type="molecule type" value="Genomic_DNA"/>
</dbReference>
<dbReference type="InterPro" id="IPR032344">
    <property type="entry name" value="DUF4862"/>
</dbReference>
<dbReference type="OrthoDB" id="7307665at2"/>
<accession>A0A3G6J5R3</accession>
<protein>
    <recommendedName>
        <fullName evidence="3">DUF4862 domain-containing protein</fullName>
    </recommendedName>
</protein>
<dbReference type="KEGG" id="ccho:CCHOA_05180"/>
<keyword evidence="2" id="KW-1185">Reference proteome</keyword>
<gene>
    <name evidence="1" type="ORF">CCHOA_05180</name>
</gene>
<proteinExistence type="predicted"/>
<evidence type="ECO:0000313" key="1">
    <source>
        <dbReference type="EMBL" id="AZA13441.1"/>
    </source>
</evidence>
<evidence type="ECO:0000313" key="2">
    <source>
        <dbReference type="Proteomes" id="UP000269019"/>
    </source>
</evidence>
<name>A0A3G6J5R3_9CORY</name>
<evidence type="ECO:0008006" key="3">
    <source>
        <dbReference type="Google" id="ProtNLM"/>
    </source>
</evidence>